<dbReference type="CDD" id="cd00093">
    <property type="entry name" value="HTH_XRE"/>
    <property type="match status" value="1"/>
</dbReference>
<reference evidence="3" key="1">
    <citation type="submission" date="2021-03" db="EMBL/GenBank/DDBJ databases">
        <title>Whole genome shotgun sequence of Actinoplanes auranticolor NBRC 12245.</title>
        <authorList>
            <person name="Komaki H."/>
            <person name="Tamura T."/>
        </authorList>
    </citation>
    <scope>NUCLEOTIDE SEQUENCE</scope>
    <source>
        <strain evidence="3">NBRC 12245</strain>
    </source>
</reference>
<evidence type="ECO:0000259" key="2">
    <source>
        <dbReference type="PROSITE" id="PS50943"/>
    </source>
</evidence>
<feature type="domain" description="HTH cro/C1-type" evidence="2">
    <location>
        <begin position="31"/>
        <end position="83"/>
    </location>
</feature>
<dbReference type="Gene3D" id="1.10.260.40">
    <property type="entry name" value="lambda repressor-like DNA-binding domains"/>
    <property type="match status" value="1"/>
</dbReference>
<dbReference type="EMBL" id="BOQL01000082">
    <property type="protein sequence ID" value="GIM79438.1"/>
    <property type="molecule type" value="Genomic_DNA"/>
</dbReference>
<comment type="caution">
    <text evidence="3">The sequence shown here is derived from an EMBL/GenBank/DDBJ whole genome shotgun (WGS) entry which is preliminary data.</text>
</comment>
<dbReference type="AlphaFoldDB" id="A0A919W4J8"/>
<dbReference type="RefSeq" id="WP_212994371.1">
    <property type="nucleotide sequence ID" value="NZ_BAABEA010000048.1"/>
</dbReference>
<proteinExistence type="predicted"/>
<evidence type="ECO:0000313" key="4">
    <source>
        <dbReference type="Proteomes" id="UP000681340"/>
    </source>
</evidence>
<name>A0A919W4J8_9ACTN</name>
<dbReference type="PROSITE" id="PS50943">
    <property type="entry name" value="HTH_CROC1"/>
    <property type="match status" value="1"/>
</dbReference>
<dbReference type="GO" id="GO:0003677">
    <property type="term" value="F:DNA binding"/>
    <property type="evidence" value="ECO:0007669"/>
    <property type="project" value="InterPro"/>
</dbReference>
<dbReference type="PANTHER" id="PTHR35010">
    <property type="entry name" value="BLL4672 PROTEIN-RELATED"/>
    <property type="match status" value="1"/>
</dbReference>
<dbReference type="Gene3D" id="3.30.450.180">
    <property type="match status" value="1"/>
</dbReference>
<keyword evidence="4" id="KW-1185">Reference proteome</keyword>
<dbReference type="InterPro" id="IPR010982">
    <property type="entry name" value="Lambda_DNA-bd_dom_sf"/>
</dbReference>
<dbReference type="SMART" id="SM00530">
    <property type="entry name" value="HTH_XRE"/>
    <property type="match status" value="1"/>
</dbReference>
<gene>
    <name evidence="3" type="ORF">Aau02nite_85790</name>
</gene>
<organism evidence="3 4">
    <name type="scientific">Actinoplanes auranticolor</name>
    <dbReference type="NCBI Taxonomy" id="47988"/>
    <lineage>
        <taxon>Bacteria</taxon>
        <taxon>Bacillati</taxon>
        <taxon>Actinomycetota</taxon>
        <taxon>Actinomycetes</taxon>
        <taxon>Micromonosporales</taxon>
        <taxon>Micromonosporaceae</taxon>
        <taxon>Actinoplanes</taxon>
    </lineage>
</organism>
<accession>A0A919W4J8</accession>
<evidence type="ECO:0000256" key="1">
    <source>
        <dbReference type="SAM" id="MobiDB-lite"/>
    </source>
</evidence>
<dbReference type="PANTHER" id="PTHR35010:SF2">
    <property type="entry name" value="BLL4672 PROTEIN"/>
    <property type="match status" value="1"/>
</dbReference>
<feature type="region of interest" description="Disordered" evidence="1">
    <location>
        <begin position="284"/>
        <end position="304"/>
    </location>
</feature>
<dbReference type="SUPFAM" id="SSF47413">
    <property type="entry name" value="lambda repressor-like DNA-binding domains"/>
    <property type="match status" value="1"/>
</dbReference>
<dbReference type="Pfam" id="PF13560">
    <property type="entry name" value="HTH_31"/>
    <property type="match status" value="1"/>
</dbReference>
<sequence length="304" mass="33043">MDNRSEVRAFLSSRRAKVSPEQVGIPAYGSRRVAGLRRGEVAALAGVSVEYYTRLERGNLAGASDGVLDAIARALRLDDTETAHLHHLARAAGRPAARPRREKAPEIRPAIRRMLDSMTGVPAFLRNHRFDILAGNALGLALYAPMVTASPARPVNSMRFMFLDPHAQAFYAQWPQVARSAVAALRTAAARHPDDRQLMNLIGELSMRSEPFRGWWAAQDVYVHRHGTKRYSHPAIGELELAFEVLELAGDDNLTVVTYSAEPGTPSGDGLELLATWAATSRDHSGQGALAGRGDGGVPDVRLT</sequence>
<dbReference type="InterPro" id="IPR041413">
    <property type="entry name" value="MLTR_LBD"/>
</dbReference>
<protein>
    <submittedName>
        <fullName evidence="3">Transcriptional regulator</fullName>
    </submittedName>
</protein>
<evidence type="ECO:0000313" key="3">
    <source>
        <dbReference type="EMBL" id="GIM79438.1"/>
    </source>
</evidence>
<dbReference type="Pfam" id="PF17765">
    <property type="entry name" value="MLTR_LBD"/>
    <property type="match status" value="1"/>
</dbReference>
<dbReference type="Proteomes" id="UP000681340">
    <property type="component" value="Unassembled WGS sequence"/>
</dbReference>
<dbReference type="InterPro" id="IPR001387">
    <property type="entry name" value="Cro/C1-type_HTH"/>
</dbReference>